<evidence type="ECO:0000313" key="2">
    <source>
        <dbReference type="Proteomes" id="UP000063781"/>
    </source>
</evidence>
<dbReference type="InterPro" id="IPR036412">
    <property type="entry name" value="HAD-like_sf"/>
</dbReference>
<organism evidence="1 2">
    <name type="scientific">Erysipelothrix larvae</name>
    <dbReference type="NCBI Taxonomy" id="1514105"/>
    <lineage>
        <taxon>Bacteria</taxon>
        <taxon>Bacillati</taxon>
        <taxon>Bacillota</taxon>
        <taxon>Erysipelotrichia</taxon>
        <taxon>Erysipelotrichales</taxon>
        <taxon>Erysipelotrichaceae</taxon>
        <taxon>Erysipelothrix</taxon>
    </lineage>
</organism>
<dbReference type="PANTHER" id="PTHR10000">
    <property type="entry name" value="PHOSPHOSERINE PHOSPHATASE"/>
    <property type="match status" value="1"/>
</dbReference>
<gene>
    <name evidence="1" type="ORF">AOC36_10350</name>
</gene>
<dbReference type="NCBIfam" id="TIGR00099">
    <property type="entry name" value="Cof-subfamily"/>
    <property type="match status" value="1"/>
</dbReference>
<dbReference type="Gene3D" id="3.30.1240.10">
    <property type="match status" value="1"/>
</dbReference>
<dbReference type="Proteomes" id="UP000063781">
    <property type="component" value="Chromosome"/>
</dbReference>
<dbReference type="SFLD" id="SFLDG01140">
    <property type="entry name" value="C2.B:_Phosphomannomutase_and_P"/>
    <property type="match status" value="1"/>
</dbReference>
<dbReference type="SUPFAM" id="SSF56784">
    <property type="entry name" value="HAD-like"/>
    <property type="match status" value="1"/>
</dbReference>
<dbReference type="KEGG" id="erl:AOC36_10350"/>
<dbReference type="STRING" id="1514105.AOC36_10350"/>
<dbReference type="RefSeq" id="WP_067633998.1">
    <property type="nucleotide sequence ID" value="NZ_CP013213.1"/>
</dbReference>
<evidence type="ECO:0008006" key="3">
    <source>
        <dbReference type="Google" id="ProtNLM"/>
    </source>
</evidence>
<dbReference type="GO" id="GO:0000287">
    <property type="term" value="F:magnesium ion binding"/>
    <property type="evidence" value="ECO:0007669"/>
    <property type="project" value="TreeGrafter"/>
</dbReference>
<dbReference type="AlphaFoldDB" id="A0A0X8H1L7"/>
<sequence>MQKVVFIDIDGTLVHGSEIVPESAIKACKIARENGHKLYLCTGRSKTEIYDHILEVGFDGIIGAGGGYIESDGEVVMHQHVDMDTLDYTLKFFNEHGIHHCVETNDGLYISEGYREHLRGLMNYADDFDSHPFVKALRDGQSLMRNDVNKVCFMGNHELPFSKLSEMFESYYEVHQSTVAVFGETSGELAIKGVSKSNAIDVLLNHLNMSKEDTVSIGDGDNDIDMFEFTKLSIAMENATPKLKDVSDWITSSVGDDGLYNAFKYAKLI</sequence>
<dbReference type="Pfam" id="PF08282">
    <property type="entry name" value="Hydrolase_3"/>
    <property type="match status" value="1"/>
</dbReference>
<accession>A0A0X8H1L7</accession>
<dbReference type="EMBL" id="CP013213">
    <property type="protein sequence ID" value="AMC94356.1"/>
    <property type="molecule type" value="Genomic_DNA"/>
</dbReference>
<dbReference type="GO" id="GO:0016791">
    <property type="term" value="F:phosphatase activity"/>
    <property type="evidence" value="ECO:0007669"/>
    <property type="project" value="TreeGrafter"/>
</dbReference>
<dbReference type="InterPro" id="IPR023214">
    <property type="entry name" value="HAD_sf"/>
</dbReference>
<protein>
    <recommendedName>
        <fullName evidence="3">Hydrolase</fullName>
    </recommendedName>
</protein>
<reference evidence="1 2" key="1">
    <citation type="submission" date="2015-10" db="EMBL/GenBank/DDBJ databases">
        <title>Erysipelothrix larvae sp. LV19 isolated from the larval gut of the rhinoceros beetle, Trypoxylus dichotomus.</title>
        <authorList>
            <person name="Lim S."/>
            <person name="Kim B.-C."/>
        </authorList>
    </citation>
    <scope>NUCLEOTIDE SEQUENCE [LARGE SCALE GENOMIC DNA]</scope>
    <source>
        <strain evidence="1 2">LV19</strain>
    </source>
</reference>
<dbReference type="Gene3D" id="3.40.50.1000">
    <property type="entry name" value="HAD superfamily/HAD-like"/>
    <property type="match status" value="1"/>
</dbReference>
<dbReference type="NCBIfam" id="TIGR01484">
    <property type="entry name" value="HAD-SF-IIB"/>
    <property type="match status" value="1"/>
</dbReference>
<name>A0A0X8H1L7_9FIRM</name>
<proteinExistence type="predicted"/>
<dbReference type="InterPro" id="IPR006379">
    <property type="entry name" value="HAD-SF_hydro_IIB"/>
</dbReference>
<dbReference type="PANTHER" id="PTHR10000:SF25">
    <property type="entry name" value="PHOSPHATASE YKRA-RELATED"/>
    <property type="match status" value="1"/>
</dbReference>
<dbReference type="GO" id="GO:0005829">
    <property type="term" value="C:cytosol"/>
    <property type="evidence" value="ECO:0007669"/>
    <property type="project" value="TreeGrafter"/>
</dbReference>
<dbReference type="InterPro" id="IPR000150">
    <property type="entry name" value="Cof"/>
</dbReference>
<dbReference type="SFLD" id="SFLDS00003">
    <property type="entry name" value="Haloacid_Dehalogenase"/>
    <property type="match status" value="1"/>
</dbReference>
<evidence type="ECO:0000313" key="1">
    <source>
        <dbReference type="EMBL" id="AMC94356.1"/>
    </source>
</evidence>
<keyword evidence="2" id="KW-1185">Reference proteome</keyword>